<dbReference type="AlphaFoldDB" id="A0ABD5DC52"/>
<feature type="coiled-coil region" evidence="1">
    <location>
        <begin position="8"/>
        <end position="35"/>
    </location>
</feature>
<sequence length="188" mass="21446">MTDTNATEHTEQFDIDEHEDELEALKRQADLLGVQYAKNIGVDALRKRVAAALEATPTEEKAAEPKASDAQIRTQLRDEAAKKIRVRIACHDPMKKEYHGEIFTVMNSVVGVFKEFVQFDEPWHVSNIILKHIEESTYQQFYTVKDSRGNKSRKGKLVKAYSIEYLPPLTKEELEALAMDQRARKAVG</sequence>
<protein>
    <submittedName>
        <fullName evidence="2">Uncharacterized protein</fullName>
    </submittedName>
</protein>
<comment type="caution">
    <text evidence="2">The sequence shown here is derived from an EMBL/GenBank/DDBJ whole genome shotgun (WGS) entry which is preliminary data.</text>
</comment>
<proteinExistence type="predicted"/>
<keyword evidence="1" id="KW-0175">Coiled coil</keyword>
<name>A0ABD5DC52_ACIBA</name>
<accession>A0ABD5DC52</accession>
<gene>
    <name evidence="2" type="ORF">FPK87_14095</name>
</gene>
<evidence type="ECO:0000313" key="2">
    <source>
        <dbReference type="EMBL" id="MDR8261584.1"/>
    </source>
</evidence>
<dbReference type="RefSeq" id="WP_004716522.1">
    <property type="nucleotide sequence ID" value="NZ_JAESHO010000001.1"/>
</dbReference>
<organism evidence="2">
    <name type="scientific">Acinetobacter baumannii</name>
    <dbReference type="NCBI Taxonomy" id="470"/>
    <lineage>
        <taxon>Bacteria</taxon>
        <taxon>Pseudomonadati</taxon>
        <taxon>Pseudomonadota</taxon>
        <taxon>Gammaproteobacteria</taxon>
        <taxon>Moraxellales</taxon>
        <taxon>Moraxellaceae</taxon>
        <taxon>Acinetobacter</taxon>
        <taxon>Acinetobacter calcoaceticus/baumannii complex</taxon>
    </lineage>
</organism>
<reference evidence="2" key="1">
    <citation type="submission" date="2019-07" db="EMBL/GenBank/DDBJ databases">
        <title>Biological characteristics of mucoid Acinetobacter baumannii from a general hospital in China.</title>
        <authorList>
            <person name="Hua X."/>
            <person name="Yu Y."/>
        </authorList>
    </citation>
    <scope>NUCLEOTIDE SEQUENCE [LARGE SCALE GENOMIC DNA]</scope>
    <source>
        <strain evidence="2">N41</strain>
    </source>
</reference>
<dbReference type="EMBL" id="VMBB01000021">
    <property type="protein sequence ID" value="MDR8261584.1"/>
    <property type="molecule type" value="Genomic_DNA"/>
</dbReference>
<evidence type="ECO:0000256" key="1">
    <source>
        <dbReference type="SAM" id="Coils"/>
    </source>
</evidence>